<dbReference type="Gene3D" id="3.40.50.720">
    <property type="entry name" value="NAD(P)-binding Rossmann-like Domain"/>
    <property type="match status" value="1"/>
</dbReference>
<reference evidence="4" key="1">
    <citation type="journal article" date="2023" name="PhytoFront">
        <title>Draft Genome Resources of Seven Strains of Tilletia horrida, Causal Agent of Kernel Smut of Rice.</title>
        <authorList>
            <person name="Khanal S."/>
            <person name="Antony Babu S."/>
            <person name="Zhou X.G."/>
        </authorList>
    </citation>
    <scope>NUCLEOTIDE SEQUENCE</scope>
    <source>
        <strain evidence="4">TX6</strain>
    </source>
</reference>
<keyword evidence="1" id="KW-0521">NADP</keyword>
<evidence type="ECO:0000313" key="5">
    <source>
        <dbReference type="Proteomes" id="UP001176517"/>
    </source>
</evidence>
<proteinExistence type="inferred from homology"/>
<accession>A0AAN6JP06</accession>
<dbReference type="Proteomes" id="UP001176517">
    <property type="component" value="Unassembled WGS sequence"/>
</dbReference>
<keyword evidence="1" id="KW-0443">Lipid metabolism</keyword>
<evidence type="ECO:0000256" key="2">
    <source>
        <dbReference type="SAM" id="MobiDB-lite"/>
    </source>
</evidence>
<feature type="region of interest" description="Disordered" evidence="2">
    <location>
        <begin position="460"/>
        <end position="489"/>
    </location>
</feature>
<dbReference type="SUPFAM" id="SSF51735">
    <property type="entry name" value="NAD(P)-binding Rossmann-fold domains"/>
    <property type="match status" value="1"/>
</dbReference>
<feature type="domain" description="Thioester reductase (TE)" evidence="3">
    <location>
        <begin position="13"/>
        <end position="297"/>
    </location>
</feature>
<dbReference type="InterPro" id="IPR013120">
    <property type="entry name" value="FAR_NAD-bd"/>
</dbReference>
<comment type="catalytic activity">
    <reaction evidence="1">
        <text>a long-chain fatty acyl-CoA + 2 NADPH + 2 H(+) = a long-chain primary fatty alcohol + 2 NADP(+) + CoA</text>
        <dbReference type="Rhea" id="RHEA:52716"/>
        <dbReference type="ChEBI" id="CHEBI:15378"/>
        <dbReference type="ChEBI" id="CHEBI:57287"/>
        <dbReference type="ChEBI" id="CHEBI:57783"/>
        <dbReference type="ChEBI" id="CHEBI:58349"/>
        <dbReference type="ChEBI" id="CHEBI:77396"/>
        <dbReference type="ChEBI" id="CHEBI:83139"/>
        <dbReference type="EC" id="1.2.1.84"/>
    </reaction>
</comment>
<dbReference type="InterPro" id="IPR036291">
    <property type="entry name" value="NAD(P)-bd_dom_sf"/>
</dbReference>
<evidence type="ECO:0000313" key="4">
    <source>
        <dbReference type="EMBL" id="KAK0543420.1"/>
    </source>
</evidence>
<keyword evidence="1" id="KW-0560">Oxidoreductase</keyword>
<evidence type="ECO:0000256" key="1">
    <source>
        <dbReference type="RuleBase" id="RU363097"/>
    </source>
</evidence>
<name>A0AAN6JP06_9BASI</name>
<dbReference type="GO" id="GO:0102965">
    <property type="term" value="F:alcohol-forming long-chain fatty acyl-CoA reductase activity"/>
    <property type="evidence" value="ECO:0007669"/>
    <property type="project" value="UniProtKB-EC"/>
</dbReference>
<sequence length="529" mass="57576">MIWDAYDRKTLFITGSTGFLASGLLLRLLSRSSPARVFVLIRGGKAGAQTKWTKLLGAAHASLLIKDPRIVILDGDMQAIDLGLSKSDLDDIRQSVHYVVHAASSIHLRMKLRDLSYSVVAPSVFLARLAFSSPSLERFVFISTAYSNSHLWALPGAKDDVDVEETIYSLKQGEDPLLSATTAWRDIQQTGTTAEYGNGIFPWGYGYAKHLTERLLHFYAAKAGVSDKLLVVRPSVIGPAERFPYPGFSTASSTPTTSCATAFILHPSKNMLFASRLADPSRQSTIDEVPVDVVVDRILAHTAAGTSGIVHAVAGAKSRITIAEWAQANNRERRLPWKVNVRWVSDDWNSRKVSQLARIFKIIGASYNFAEEKTVQLAQTLTADELVDLSLFMDKPTQYSLANRRDQIREIGAEFAKRKGWPSGLVNVLLRPQKVSQAQLAATLGVEQLTAVLVDEDDGRRGSAVDSVTPVGSSIHHDSSEAATPVESEGMSPVLEKGSFFLSTTPANLVTALPKLAHSQAPPTAIISV</sequence>
<dbReference type="Pfam" id="PF07993">
    <property type="entry name" value="NAD_binding_4"/>
    <property type="match status" value="1"/>
</dbReference>
<evidence type="ECO:0000259" key="3">
    <source>
        <dbReference type="Pfam" id="PF07993"/>
    </source>
</evidence>
<dbReference type="GO" id="GO:0005777">
    <property type="term" value="C:peroxisome"/>
    <property type="evidence" value="ECO:0007669"/>
    <property type="project" value="TreeGrafter"/>
</dbReference>
<dbReference type="PANTHER" id="PTHR11011">
    <property type="entry name" value="MALE STERILITY PROTEIN 2-RELATED"/>
    <property type="match status" value="1"/>
</dbReference>
<comment type="caution">
    <text evidence="4">The sequence shown here is derived from an EMBL/GenBank/DDBJ whole genome shotgun (WGS) entry which is preliminary data.</text>
</comment>
<keyword evidence="1" id="KW-0444">Lipid biosynthesis</keyword>
<dbReference type="AlphaFoldDB" id="A0AAN6JP06"/>
<dbReference type="PANTHER" id="PTHR11011:SF45">
    <property type="entry name" value="FATTY ACYL-COA REDUCTASE CG8306-RELATED"/>
    <property type="match status" value="1"/>
</dbReference>
<dbReference type="EC" id="1.2.1.84" evidence="1"/>
<keyword evidence="5" id="KW-1185">Reference proteome</keyword>
<comment type="similarity">
    <text evidence="1">Belongs to the fatty acyl-CoA reductase family.</text>
</comment>
<comment type="function">
    <text evidence="1">Catalyzes the reduction of fatty acyl-CoA to fatty alcohols.</text>
</comment>
<gene>
    <name evidence="4" type="ORF">OC846_006418</name>
</gene>
<protein>
    <recommendedName>
        <fullName evidence="1">Fatty acyl-CoA reductase</fullName>
        <ecNumber evidence="1">1.2.1.84</ecNumber>
    </recommendedName>
</protein>
<organism evidence="4 5">
    <name type="scientific">Tilletia horrida</name>
    <dbReference type="NCBI Taxonomy" id="155126"/>
    <lineage>
        <taxon>Eukaryota</taxon>
        <taxon>Fungi</taxon>
        <taxon>Dikarya</taxon>
        <taxon>Basidiomycota</taxon>
        <taxon>Ustilaginomycotina</taxon>
        <taxon>Exobasidiomycetes</taxon>
        <taxon>Tilletiales</taxon>
        <taxon>Tilletiaceae</taxon>
        <taxon>Tilletia</taxon>
    </lineage>
</organism>
<dbReference type="InterPro" id="IPR026055">
    <property type="entry name" value="FAR"/>
</dbReference>
<dbReference type="EMBL" id="JAPDMZ010000363">
    <property type="protein sequence ID" value="KAK0543420.1"/>
    <property type="molecule type" value="Genomic_DNA"/>
</dbReference>
<dbReference type="GO" id="GO:0035336">
    <property type="term" value="P:long-chain fatty-acyl-CoA metabolic process"/>
    <property type="evidence" value="ECO:0007669"/>
    <property type="project" value="TreeGrafter"/>
</dbReference>
<dbReference type="GO" id="GO:0080019">
    <property type="term" value="F:alcohol-forming very long-chain fatty acyl-CoA reductase activity"/>
    <property type="evidence" value="ECO:0007669"/>
    <property type="project" value="InterPro"/>
</dbReference>